<evidence type="ECO:0000256" key="2">
    <source>
        <dbReference type="SAM" id="SignalP"/>
    </source>
</evidence>
<dbReference type="SUPFAM" id="SSF56219">
    <property type="entry name" value="DNase I-like"/>
    <property type="match status" value="1"/>
</dbReference>
<dbReference type="GO" id="GO:0003824">
    <property type="term" value="F:catalytic activity"/>
    <property type="evidence" value="ECO:0007669"/>
    <property type="project" value="InterPro"/>
</dbReference>
<reference evidence="3 4" key="1">
    <citation type="submission" date="2018-10" db="EMBL/GenBank/DDBJ databases">
        <title>Marmoricola sp. 4Q3S-7 whole genome shotgun sequence.</title>
        <authorList>
            <person name="Li F."/>
        </authorList>
    </citation>
    <scope>NUCLEOTIDE SEQUENCE [LARGE SCALE GENOMIC DNA]</scope>
    <source>
        <strain evidence="3 4">4Q3S-7</strain>
    </source>
</reference>
<organism evidence="3 4">
    <name type="scientific">Nocardioides mangrovicus</name>
    <dbReference type="NCBI Taxonomy" id="2478913"/>
    <lineage>
        <taxon>Bacteria</taxon>
        <taxon>Bacillati</taxon>
        <taxon>Actinomycetota</taxon>
        <taxon>Actinomycetes</taxon>
        <taxon>Propionibacteriales</taxon>
        <taxon>Nocardioidaceae</taxon>
        <taxon>Nocardioides</taxon>
    </lineage>
</organism>
<keyword evidence="2" id="KW-0732">Signal</keyword>
<gene>
    <name evidence="3" type="ORF">D9V37_12010</name>
</gene>
<evidence type="ECO:0008006" key="5">
    <source>
        <dbReference type="Google" id="ProtNLM"/>
    </source>
</evidence>
<keyword evidence="4" id="KW-1185">Reference proteome</keyword>
<protein>
    <recommendedName>
        <fullName evidence="5">Endonuclease/exonuclease/phosphatase domain-containing protein</fullName>
    </recommendedName>
</protein>
<evidence type="ECO:0000313" key="3">
    <source>
        <dbReference type="EMBL" id="RLV49264.1"/>
    </source>
</evidence>
<dbReference type="InterPro" id="IPR036691">
    <property type="entry name" value="Endo/exonu/phosph_ase_sf"/>
</dbReference>
<dbReference type="Proteomes" id="UP000281708">
    <property type="component" value="Unassembled WGS sequence"/>
</dbReference>
<evidence type="ECO:0000256" key="1">
    <source>
        <dbReference type="SAM" id="MobiDB-lite"/>
    </source>
</evidence>
<feature type="compositionally biased region" description="Basic residues" evidence="1">
    <location>
        <begin position="61"/>
        <end position="77"/>
    </location>
</feature>
<dbReference type="EMBL" id="RDBE01000007">
    <property type="protein sequence ID" value="RLV49264.1"/>
    <property type="molecule type" value="Genomic_DNA"/>
</dbReference>
<dbReference type="AlphaFoldDB" id="A0A3L8P286"/>
<accession>A0A3L8P286</accession>
<feature type="signal peptide" evidence="2">
    <location>
        <begin position="1"/>
        <end position="36"/>
    </location>
</feature>
<proteinExistence type="predicted"/>
<comment type="caution">
    <text evidence="3">The sequence shown here is derived from an EMBL/GenBank/DDBJ whole genome shotgun (WGS) entry which is preliminary data.</text>
</comment>
<feature type="chain" id="PRO_5038646086" description="Endonuclease/exonuclease/phosphatase domain-containing protein" evidence="2">
    <location>
        <begin position="37"/>
        <end position="419"/>
    </location>
</feature>
<feature type="region of interest" description="Disordered" evidence="1">
    <location>
        <begin position="57"/>
        <end position="89"/>
    </location>
</feature>
<dbReference type="Gene3D" id="3.60.10.10">
    <property type="entry name" value="Endonuclease/exonuclease/phosphatase"/>
    <property type="match status" value="1"/>
</dbReference>
<dbReference type="RefSeq" id="WP_121806366.1">
    <property type="nucleotide sequence ID" value="NZ_RDBE01000007.1"/>
</dbReference>
<sequence>MSAPTFPTTRTVRLLALSLSASLGVVGLTAASSLGADPAAGGRATALAAAHAAVHADADRKHKKKKKHHHTKIKNRKLGIPSPHAVTGPAANQASITWSKTKGANRYSVLWSSGPYGKWPGPTTYVGPKWLSGSTRSATLDISGLGAYQLSPAYGNPVFMDLWADNSRDRAPRHKSKYVAVWPQIATPAAGAAVRLGQYNLDGISQNWGADAQNIAASGANIVAVQETNGSRGDGGRQVASALGWGIVNPEASEAILYNPSVFSSCSSSLVAGWSTATCTTRAGSKTFRVTSVHYGGTNAQTGAAAQATANALPNDGMPTIIAGDFTSNREPYGSAEQAQPVLVRNGFWDAQASLSRVNANYSTFNGHKTASPNPSGQGTRADYIMMRGINGSFAYHNVVNTYGNPSDHNLIWADIQIP</sequence>
<name>A0A3L8P286_9ACTN</name>
<dbReference type="OrthoDB" id="3767669at2"/>
<evidence type="ECO:0000313" key="4">
    <source>
        <dbReference type="Proteomes" id="UP000281708"/>
    </source>
</evidence>